<dbReference type="KEGG" id="rli:RLO149_c016620"/>
<dbReference type="GO" id="GO:0003700">
    <property type="term" value="F:DNA-binding transcription factor activity"/>
    <property type="evidence" value="ECO:0007669"/>
    <property type="project" value="TreeGrafter"/>
</dbReference>
<dbReference type="InterPro" id="IPR050109">
    <property type="entry name" value="HTH-type_TetR-like_transc_reg"/>
</dbReference>
<dbReference type="AlphaFoldDB" id="F7ZHP4"/>
<dbReference type="InterPro" id="IPR009057">
    <property type="entry name" value="Homeodomain-like_sf"/>
</dbReference>
<feature type="domain" description="HTH tetR-type" evidence="6">
    <location>
        <begin position="7"/>
        <end position="67"/>
    </location>
</feature>
<dbReference type="InterPro" id="IPR001647">
    <property type="entry name" value="HTH_TetR"/>
</dbReference>
<dbReference type="GO" id="GO:0000976">
    <property type="term" value="F:transcription cis-regulatory region binding"/>
    <property type="evidence" value="ECO:0007669"/>
    <property type="project" value="TreeGrafter"/>
</dbReference>
<accession>F7ZHP4</accession>
<dbReference type="Gene3D" id="1.10.357.10">
    <property type="entry name" value="Tetracycline Repressor, domain 2"/>
    <property type="match status" value="1"/>
</dbReference>
<dbReference type="eggNOG" id="COG1309">
    <property type="taxonomic scope" value="Bacteria"/>
</dbReference>
<keyword evidence="4" id="KW-0804">Transcription</keyword>
<organism evidence="7 8">
    <name type="scientific">Roseobacter litoralis (strain ATCC 49566 / DSM 6996 / JCM 21268 / NBRC 15278 / OCh 149)</name>
    <dbReference type="NCBI Taxonomy" id="391595"/>
    <lineage>
        <taxon>Bacteria</taxon>
        <taxon>Pseudomonadati</taxon>
        <taxon>Pseudomonadota</taxon>
        <taxon>Alphaproteobacteria</taxon>
        <taxon>Rhodobacterales</taxon>
        <taxon>Roseobacteraceae</taxon>
        <taxon>Roseobacter</taxon>
    </lineage>
</organism>
<evidence type="ECO:0000256" key="3">
    <source>
        <dbReference type="ARBA" id="ARBA00023125"/>
    </source>
</evidence>
<proteinExistence type="predicted"/>
<evidence type="ECO:0000313" key="7">
    <source>
        <dbReference type="EMBL" id="AEI93654.1"/>
    </source>
</evidence>
<reference evidence="7 8" key="1">
    <citation type="journal article" date="2011" name="BMC Genomics">
        <title>Comparative genome analysis and genome-guided physiological analysis of Roseobacter litoralis.</title>
        <authorList>
            <person name="Kalhoefer D."/>
            <person name="Thole S."/>
            <person name="Voget S."/>
            <person name="Lehmann R."/>
            <person name="Liesegang H."/>
            <person name="Wollher A."/>
            <person name="Daniel R."/>
            <person name="Simon M."/>
            <person name="Brinkhoff T."/>
        </authorList>
    </citation>
    <scope>NUCLEOTIDE SEQUENCE [LARGE SCALE GENOMIC DNA]</scope>
    <source>
        <strain evidence="8">ATCC 49566 / DSM 6996 / JCM 21268 / NBRC 15278 / OCh 149</strain>
    </source>
</reference>
<dbReference type="Pfam" id="PF00440">
    <property type="entry name" value="TetR_N"/>
    <property type="match status" value="1"/>
</dbReference>
<keyword evidence="2" id="KW-0805">Transcription regulation</keyword>
<keyword evidence="8" id="KW-1185">Reference proteome</keyword>
<dbReference type="STRING" id="391595.RLO149_c016620"/>
<dbReference type="PROSITE" id="PS50977">
    <property type="entry name" value="HTH_TETR_2"/>
    <property type="match status" value="1"/>
</dbReference>
<sequence length="196" mass="22243">MKRLSGEERRAQIVESAYTVILEKGLAGTATRDVTRKLGVGSGLLHHYFRSWGDLRAEVVKTFITKEIEALKHALSDSASDNMLERFIDWMIADPEFRFWRLWLDAIEEARRDPELASIVQEGHVQWHETITKLIRQSVDAGLGTCETPENAAWRVSALIDGLMGMLALDGTPLTKELVKKLLHEQVAMELCRDTR</sequence>
<dbReference type="Proteomes" id="UP000001353">
    <property type="component" value="Chromosome"/>
</dbReference>
<dbReference type="RefSeq" id="WP_013961587.1">
    <property type="nucleotide sequence ID" value="NC_015730.1"/>
</dbReference>
<dbReference type="SUPFAM" id="SSF46689">
    <property type="entry name" value="Homeodomain-like"/>
    <property type="match status" value="1"/>
</dbReference>
<gene>
    <name evidence="7" type="ordered locus">RLO149_c016620</name>
</gene>
<dbReference type="PANTHER" id="PTHR30055">
    <property type="entry name" value="HTH-TYPE TRANSCRIPTIONAL REGULATOR RUTR"/>
    <property type="match status" value="1"/>
</dbReference>
<dbReference type="PANTHER" id="PTHR30055:SF234">
    <property type="entry name" value="HTH-TYPE TRANSCRIPTIONAL REGULATOR BETI"/>
    <property type="match status" value="1"/>
</dbReference>
<dbReference type="OrthoDB" id="8689326at2"/>
<name>F7ZHP4_ROSLO</name>
<evidence type="ECO:0000256" key="4">
    <source>
        <dbReference type="ARBA" id="ARBA00023163"/>
    </source>
</evidence>
<dbReference type="HOGENOM" id="CLU_069356_15_3_5"/>
<evidence type="ECO:0000313" key="8">
    <source>
        <dbReference type="Proteomes" id="UP000001353"/>
    </source>
</evidence>
<dbReference type="SUPFAM" id="SSF48498">
    <property type="entry name" value="Tetracyclin repressor-like, C-terminal domain"/>
    <property type="match status" value="1"/>
</dbReference>
<keyword evidence="1" id="KW-0678">Repressor</keyword>
<dbReference type="InterPro" id="IPR036271">
    <property type="entry name" value="Tet_transcr_reg_TetR-rel_C_sf"/>
</dbReference>
<dbReference type="InterPro" id="IPR039538">
    <property type="entry name" value="BetI_C"/>
</dbReference>
<protein>
    <submittedName>
        <fullName evidence="7">TetR regulator-like protein</fullName>
    </submittedName>
</protein>
<feature type="DNA-binding region" description="H-T-H motif" evidence="5">
    <location>
        <begin position="30"/>
        <end position="49"/>
    </location>
</feature>
<keyword evidence="3 5" id="KW-0238">DNA-binding</keyword>
<evidence type="ECO:0000256" key="2">
    <source>
        <dbReference type="ARBA" id="ARBA00023015"/>
    </source>
</evidence>
<dbReference type="Pfam" id="PF13977">
    <property type="entry name" value="TetR_C_6"/>
    <property type="match status" value="1"/>
</dbReference>
<evidence type="ECO:0000259" key="6">
    <source>
        <dbReference type="PROSITE" id="PS50977"/>
    </source>
</evidence>
<dbReference type="EMBL" id="CP002623">
    <property type="protein sequence ID" value="AEI93654.1"/>
    <property type="molecule type" value="Genomic_DNA"/>
</dbReference>
<evidence type="ECO:0000256" key="1">
    <source>
        <dbReference type="ARBA" id="ARBA00022491"/>
    </source>
</evidence>
<evidence type="ECO:0000256" key="5">
    <source>
        <dbReference type="PROSITE-ProRule" id="PRU00335"/>
    </source>
</evidence>